<dbReference type="Pfam" id="PF00132">
    <property type="entry name" value="Hexapep"/>
    <property type="match status" value="2"/>
</dbReference>
<evidence type="ECO:0000313" key="3">
    <source>
        <dbReference type="Proteomes" id="UP000637578"/>
    </source>
</evidence>
<name>A0A8J3CCE8_9PSEU</name>
<dbReference type="Proteomes" id="UP000637578">
    <property type="component" value="Unassembled WGS sequence"/>
</dbReference>
<dbReference type="SUPFAM" id="SSF51161">
    <property type="entry name" value="Trimeric LpxA-like enzymes"/>
    <property type="match status" value="1"/>
</dbReference>
<keyword evidence="3" id="KW-1185">Reference proteome</keyword>
<dbReference type="InterPro" id="IPR001451">
    <property type="entry name" value="Hexapep"/>
</dbReference>
<reference evidence="2" key="1">
    <citation type="journal article" date="2014" name="Int. J. Syst. Evol. Microbiol.">
        <title>Complete genome sequence of Corynebacterium casei LMG S-19264T (=DSM 44701T), isolated from a smear-ripened cheese.</title>
        <authorList>
            <consortium name="US DOE Joint Genome Institute (JGI-PGF)"/>
            <person name="Walter F."/>
            <person name="Albersmeier A."/>
            <person name="Kalinowski J."/>
            <person name="Ruckert C."/>
        </authorList>
    </citation>
    <scope>NUCLEOTIDE SEQUENCE</scope>
    <source>
        <strain evidence="2">CGMCC 4.5737</strain>
    </source>
</reference>
<dbReference type="InterPro" id="IPR050484">
    <property type="entry name" value="Transf_Hexapept/Carb_Anhydrase"/>
</dbReference>
<dbReference type="InterPro" id="IPR011004">
    <property type="entry name" value="Trimer_LpxA-like_sf"/>
</dbReference>
<organism evidence="2 3">
    <name type="scientific">Longimycelium tulufanense</name>
    <dbReference type="NCBI Taxonomy" id="907463"/>
    <lineage>
        <taxon>Bacteria</taxon>
        <taxon>Bacillati</taxon>
        <taxon>Actinomycetota</taxon>
        <taxon>Actinomycetes</taxon>
        <taxon>Pseudonocardiales</taxon>
        <taxon>Pseudonocardiaceae</taxon>
        <taxon>Longimycelium</taxon>
    </lineage>
</organism>
<dbReference type="RefSeq" id="WP_229686292.1">
    <property type="nucleotide sequence ID" value="NZ_BMMK01000009.1"/>
</dbReference>
<protein>
    <submittedName>
        <fullName evidence="2">Phenylacetic acid degradation protein PaaY</fullName>
    </submittedName>
</protein>
<comment type="caution">
    <text evidence="2">The sequence shown here is derived from an EMBL/GenBank/DDBJ whole genome shotgun (WGS) entry which is preliminary data.</text>
</comment>
<dbReference type="PANTHER" id="PTHR13061:SF29">
    <property type="entry name" value="GAMMA CARBONIC ANHYDRASE-LIKE 1, MITOCHONDRIAL-RELATED"/>
    <property type="match status" value="1"/>
</dbReference>
<accession>A0A8J3CCE8</accession>
<dbReference type="CDD" id="cd04745">
    <property type="entry name" value="LbH_paaY_like"/>
    <property type="match status" value="1"/>
</dbReference>
<dbReference type="AlphaFoldDB" id="A0A8J3CCE8"/>
<feature type="region of interest" description="Disordered" evidence="1">
    <location>
        <begin position="196"/>
        <end position="226"/>
    </location>
</feature>
<evidence type="ECO:0000256" key="1">
    <source>
        <dbReference type="SAM" id="MobiDB-lite"/>
    </source>
</evidence>
<reference evidence="2" key="2">
    <citation type="submission" date="2020-09" db="EMBL/GenBank/DDBJ databases">
        <authorList>
            <person name="Sun Q."/>
            <person name="Zhou Y."/>
        </authorList>
    </citation>
    <scope>NUCLEOTIDE SEQUENCE</scope>
    <source>
        <strain evidence="2">CGMCC 4.5737</strain>
    </source>
</reference>
<dbReference type="PANTHER" id="PTHR13061">
    <property type="entry name" value="DYNACTIN SUBUNIT P25"/>
    <property type="match status" value="1"/>
</dbReference>
<dbReference type="Gene3D" id="2.160.10.10">
    <property type="entry name" value="Hexapeptide repeat proteins"/>
    <property type="match status" value="1"/>
</dbReference>
<dbReference type="EMBL" id="BMMK01000009">
    <property type="protein sequence ID" value="GGM52937.1"/>
    <property type="molecule type" value="Genomic_DNA"/>
</dbReference>
<evidence type="ECO:0000313" key="2">
    <source>
        <dbReference type="EMBL" id="GGM52937.1"/>
    </source>
</evidence>
<proteinExistence type="predicted"/>
<gene>
    <name evidence="2" type="ORF">GCM10012275_24910</name>
</gene>
<sequence>MTPSWKYSLPPTESHELEEPVARVYEIDGVVPLIHPNAFVHPDAVLIGDVVIGAGCYVGPLASLRGDFGRIVLEEGANIQDGCVAHCFPGSSTVVEQDGHVGHGAVLHGCRVGRGALIGMNSVLMDHVVVGERAFVGANSFVKSGFEVPAAHLATGSPAKVLRELTEDEMAWKANGTRVYQDLARRCRKTLKPAEPLVGDPTEHRRAVTTAGGEPVHVTLPEYRNQ</sequence>